<comment type="caution">
    <text evidence="2">The sequence shown here is derived from an EMBL/GenBank/DDBJ whole genome shotgun (WGS) entry which is preliminary data.</text>
</comment>
<evidence type="ECO:0000313" key="3">
    <source>
        <dbReference type="Proteomes" id="UP000659698"/>
    </source>
</evidence>
<organism evidence="2 3">
    <name type="scientific">Rufibacter sediminis</name>
    <dbReference type="NCBI Taxonomy" id="2762756"/>
    <lineage>
        <taxon>Bacteria</taxon>
        <taxon>Pseudomonadati</taxon>
        <taxon>Bacteroidota</taxon>
        <taxon>Cytophagia</taxon>
        <taxon>Cytophagales</taxon>
        <taxon>Hymenobacteraceae</taxon>
        <taxon>Rufibacter</taxon>
    </lineage>
</organism>
<dbReference type="InterPro" id="IPR041578">
    <property type="entry name" value="PIN_8"/>
</dbReference>
<proteinExistence type="predicted"/>
<dbReference type="Pfam" id="PF18476">
    <property type="entry name" value="PIN_8"/>
    <property type="match status" value="1"/>
</dbReference>
<dbReference type="EMBL" id="JACOAF010000041">
    <property type="protein sequence ID" value="MBC3541394.1"/>
    <property type="molecule type" value="Genomic_DNA"/>
</dbReference>
<keyword evidence="3" id="KW-1185">Reference proteome</keyword>
<name>A0ABR6VW63_9BACT</name>
<evidence type="ECO:0000259" key="1">
    <source>
        <dbReference type="Pfam" id="PF18476"/>
    </source>
</evidence>
<dbReference type="Proteomes" id="UP000659698">
    <property type="component" value="Unassembled WGS sequence"/>
</dbReference>
<accession>A0ABR6VW63</accession>
<gene>
    <name evidence="2" type="ORF">H7U12_16995</name>
</gene>
<dbReference type="RefSeq" id="WP_186640222.1">
    <property type="nucleotide sequence ID" value="NZ_JACOAF010000041.1"/>
</dbReference>
<sequence>MKFKNNLRLSEEQIDELWKEAIFVFDTSAILDFYLLTKTQREAIYNDVFPKLAKRLWVPDHVKFEYSKNRIKSIGKPIEEKYAPLKSTVRSLKHKADSEILRTFNIIKEGTRDSNIHPHLDQVYFNEFDHILDKFIKDLERFKINLLKQIKAVSDEVSSTKDNDDVLNALEANFEVGREYSFEEIISISLEGKHRYEFKIPPGYGDLYSTEKKGTQIFGDLIIWKQILEFSKEKGSSIIFITNDVAKDEDWCYTNKKNNEIISPREELIKEIRDHSKVNFWMYNLSQFISNSNKYLDASIEYTTIQYINQALSQKRKEFNFTTFINLNNEQKVEYLFKYRKIEMHDQFDSYLGQLAYDELLYKTEELRYDESNPGLYIDSIGFENTKERVSDFNTYTIKYIDKDKAVIECRVHFNYEATITLLNSNETSNNPVEVKQKILYNNNIPFEFELKLNPIDENDYVFSLTSVNNDLPLEVYNKGLKIPVI</sequence>
<protein>
    <submittedName>
        <fullName evidence="2">DUF4935 domain-containing protein</fullName>
    </submittedName>
</protein>
<reference evidence="2 3" key="1">
    <citation type="journal article" date="2019" name="Int. J. Syst. Evol. Microbiol.">
        <title>Rufibacter sediminis sp. nov., isolated from freshwater lake sediment.</title>
        <authorList>
            <person name="Qu J.H."/>
            <person name="Zhang L.J."/>
            <person name="Fu Y.H."/>
            <person name="Li H.F."/>
        </authorList>
    </citation>
    <scope>NUCLEOTIDE SEQUENCE [LARGE SCALE GENOMIC DNA]</scope>
    <source>
        <strain evidence="2 3">H-1</strain>
    </source>
</reference>
<feature type="domain" description="PIN like" evidence="1">
    <location>
        <begin position="22"/>
        <end position="268"/>
    </location>
</feature>
<evidence type="ECO:0000313" key="2">
    <source>
        <dbReference type="EMBL" id="MBC3541394.1"/>
    </source>
</evidence>